<dbReference type="Proteomes" id="UP000612362">
    <property type="component" value="Unassembled WGS sequence"/>
</dbReference>
<gene>
    <name evidence="1" type="ORF">KSX_52760</name>
</gene>
<name>A0A8J3MUZ9_9CHLR</name>
<dbReference type="RefSeq" id="WP_220196424.1">
    <property type="nucleotide sequence ID" value="NZ_BNJF01000002.1"/>
</dbReference>
<evidence type="ECO:0000313" key="2">
    <source>
        <dbReference type="Proteomes" id="UP000612362"/>
    </source>
</evidence>
<keyword evidence="2" id="KW-1185">Reference proteome</keyword>
<protein>
    <submittedName>
        <fullName evidence="1">Uncharacterized protein</fullName>
    </submittedName>
</protein>
<dbReference type="AlphaFoldDB" id="A0A8J3MUZ9"/>
<evidence type="ECO:0000313" key="1">
    <source>
        <dbReference type="EMBL" id="GHO47113.1"/>
    </source>
</evidence>
<comment type="caution">
    <text evidence="1">The sequence shown here is derived from an EMBL/GenBank/DDBJ whole genome shotgun (WGS) entry which is preliminary data.</text>
</comment>
<reference evidence="1" key="1">
    <citation type="submission" date="2020-10" db="EMBL/GenBank/DDBJ databases">
        <title>Taxonomic study of unclassified bacteria belonging to the class Ktedonobacteria.</title>
        <authorList>
            <person name="Yabe S."/>
            <person name="Wang C.M."/>
            <person name="Zheng Y."/>
            <person name="Sakai Y."/>
            <person name="Cavaletti L."/>
            <person name="Monciardini P."/>
            <person name="Donadio S."/>
        </authorList>
    </citation>
    <scope>NUCLEOTIDE SEQUENCE</scope>
    <source>
        <strain evidence="1">SOSP1-1</strain>
    </source>
</reference>
<sequence length="146" mass="16897">MLDHLLIWLGAYYWQAITTGQVSCRFCEGGARASICGPQDIPSQYTIRNVKESYGVMIVCSSCHRTETNTLSHCLFDLPQVQHFWHKHSRMRWYPVREVDYQGQPALLGRFQSVIDKAGIDVICQRETLEILQIQENQLNAQKPER</sequence>
<proteinExistence type="predicted"/>
<organism evidence="1 2">
    <name type="scientific">Ktedonospora formicarum</name>
    <dbReference type="NCBI Taxonomy" id="2778364"/>
    <lineage>
        <taxon>Bacteria</taxon>
        <taxon>Bacillati</taxon>
        <taxon>Chloroflexota</taxon>
        <taxon>Ktedonobacteria</taxon>
        <taxon>Ktedonobacterales</taxon>
        <taxon>Ktedonobacteraceae</taxon>
        <taxon>Ktedonospora</taxon>
    </lineage>
</organism>
<accession>A0A8J3MUZ9</accession>
<dbReference type="EMBL" id="BNJF01000002">
    <property type="protein sequence ID" value="GHO47113.1"/>
    <property type="molecule type" value="Genomic_DNA"/>
</dbReference>